<evidence type="ECO:0000313" key="2">
    <source>
        <dbReference type="EMBL" id="KAJ1128141.1"/>
    </source>
</evidence>
<dbReference type="Proteomes" id="UP001066276">
    <property type="component" value="Chromosome 7"/>
</dbReference>
<sequence>MGQVSAVEEQQKSCEKARSAVWPGRWALAAAWEWVCPRGIGLRPGRSPALGGAAASERGEEARWQSPHGRCQNRE</sequence>
<dbReference type="AlphaFoldDB" id="A0AAV7PLA1"/>
<reference evidence="2" key="1">
    <citation type="journal article" date="2022" name="bioRxiv">
        <title>Sequencing and chromosome-scale assembly of the giantPleurodeles waltlgenome.</title>
        <authorList>
            <person name="Brown T."/>
            <person name="Elewa A."/>
            <person name="Iarovenko S."/>
            <person name="Subramanian E."/>
            <person name="Araus A.J."/>
            <person name="Petzold A."/>
            <person name="Susuki M."/>
            <person name="Suzuki K.-i.T."/>
            <person name="Hayashi T."/>
            <person name="Toyoda A."/>
            <person name="Oliveira C."/>
            <person name="Osipova E."/>
            <person name="Leigh N.D."/>
            <person name="Simon A."/>
            <person name="Yun M.H."/>
        </authorList>
    </citation>
    <scope>NUCLEOTIDE SEQUENCE</scope>
    <source>
        <strain evidence="2">20211129_DDA</strain>
        <tissue evidence="2">Liver</tissue>
    </source>
</reference>
<feature type="region of interest" description="Disordered" evidence="1">
    <location>
        <begin position="46"/>
        <end position="75"/>
    </location>
</feature>
<protein>
    <submittedName>
        <fullName evidence="2">Uncharacterized protein</fullName>
    </submittedName>
</protein>
<proteinExistence type="predicted"/>
<organism evidence="2 3">
    <name type="scientific">Pleurodeles waltl</name>
    <name type="common">Iberian ribbed newt</name>
    <dbReference type="NCBI Taxonomy" id="8319"/>
    <lineage>
        <taxon>Eukaryota</taxon>
        <taxon>Metazoa</taxon>
        <taxon>Chordata</taxon>
        <taxon>Craniata</taxon>
        <taxon>Vertebrata</taxon>
        <taxon>Euteleostomi</taxon>
        <taxon>Amphibia</taxon>
        <taxon>Batrachia</taxon>
        <taxon>Caudata</taxon>
        <taxon>Salamandroidea</taxon>
        <taxon>Salamandridae</taxon>
        <taxon>Pleurodelinae</taxon>
        <taxon>Pleurodeles</taxon>
    </lineage>
</organism>
<name>A0AAV7PLA1_PLEWA</name>
<accession>A0AAV7PLA1</accession>
<evidence type="ECO:0000256" key="1">
    <source>
        <dbReference type="SAM" id="MobiDB-lite"/>
    </source>
</evidence>
<keyword evidence="3" id="KW-1185">Reference proteome</keyword>
<dbReference type="EMBL" id="JANPWB010000011">
    <property type="protein sequence ID" value="KAJ1128141.1"/>
    <property type="molecule type" value="Genomic_DNA"/>
</dbReference>
<gene>
    <name evidence="2" type="ORF">NDU88_006520</name>
</gene>
<comment type="caution">
    <text evidence="2">The sequence shown here is derived from an EMBL/GenBank/DDBJ whole genome shotgun (WGS) entry which is preliminary data.</text>
</comment>
<evidence type="ECO:0000313" key="3">
    <source>
        <dbReference type="Proteomes" id="UP001066276"/>
    </source>
</evidence>